<dbReference type="AlphaFoldDB" id="A0A9P6NZR2"/>
<dbReference type="EMBL" id="MU167208">
    <property type="protein sequence ID" value="KAG0152360.1"/>
    <property type="molecule type" value="Genomic_DNA"/>
</dbReference>
<dbReference type="PANTHER" id="PTHR46177:SF1">
    <property type="entry name" value="INTEGRASE CATALYTIC DOMAIN-CONTAINING PROTEIN"/>
    <property type="match status" value="1"/>
</dbReference>
<evidence type="ECO:0000313" key="2">
    <source>
        <dbReference type="EMBL" id="KAG0152360.1"/>
    </source>
</evidence>
<feature type="non-terminal residue" evidence="2">
    <location>
        <position position="1"/>
    </location>
</feature>
<keyword evidence="3" id="KW-1185">Reference proteome</keyword>
<name>A0A9P6NZR2_9BASI</name>
<dbReference type="Pfam" id="PF24764">
    <property type="entry name" value="rva_4"/>
    <property type="match status" value="1"/>
</dbReference>
<dbReference type="InterPro" id="IPR058913">
    <property type="entry name" value="Integrase_dom_put"/>
</dbReference>
<dbReference type="Proteomes" id="UP000886653">
    <property type="component" value="Unassembled WGS sequence"/>
</dbReference>
<reference evidence="2" key="1">
    <citation type="submission" date="2013-11" db="EMBL/GenBank/DDBJ databases">
        <title>Genome sequence of the fusiform rust pathogen reveals effectors for host alternation and coevolution with pine.</title>
        <authorList>
            <consortium name="DOE Joint Genome Institute"/>
            <person name="Smith K."/>
            <person name="Pendleton A."/>
            <person name="Kubisiak T."/>
            <person name="Anderson C."/>
            <person name="Salamov A."/>
            <person name="Aerts A."/>
            <person name="Riley R."/>
            <person name="Clum A."/>
            <person name="Lindquist E."/>
            <person name="Ence D."/>
            <person name="Campbell M."/>
            <person name="Kronenberg Z."/>
            <person name="Feau N."/>
            <person name="Dhillon B."/>
            <person name="Hamelin R."/>
            <person name="Burleigh J."/>
            <person name="Smith J."/>
            <person name="Yandell M."/>
            <person name="Nelson C."/>
            <person name="Grigoriev I."/>
            <person name="Davis J."/>
        </authorList>
    </citation>
    <scope>NUCLEOTIDE SEQUENCE</scope>
    <source>
        <strain evidence="2">G11</strain>
    </source>
</reference>
<protein>
    <recommendedName>
        <fullName evidence="1">Integrase core domain-containing protein</fullName>
    </recommendedName>
</protein>
<dbReference type="OrthoDB" id="5392716at2759"/>
<feature type="domain" description="Integrase core" evidence="1">
    <location>
        <begin position="1"/>
        <end position="47"/>
    </location>
</feature>
<dbReference type="PANTHER" id="PTHR46177">
    <property type="entry name" value="INTEGRASE CATALYTIC DOMAIN-CONTAINING PROTEIN"/>
    <property type="match status" value="1"/>
</dbReference>
<gene>
    <name evidence="2" type="ORF">CROQUDRAFT_35432</name>
</gene>
<accession>A0A9P6NZR2</accession>
<proteinExistence type="predicted"/>
<evidence type="ECO:0000259" key="1">
    <source>
        <dbReference type="Pfam" id="PF24764"/>
    </source>
</evidence>
<sequence>LYDVPGPNFVWAMDGHDKLKPFGSCLYCAIDAWSQKVLKLHVATNNNDPQ</sequence>
<comment type="caution">
    <text evidence="2">The sequence shown here is derived from an EMBL/GenBank/DDBJ whole genome shotgun (WGS) entry which is preliminary data.</text>
</comment>
<organism evidence="2 3">
    <name type="scientific">Cronartium quercuum f. sp. fusiforme G11</name>
    <dbReference type="NCBI Taxonomy" id="708437"/>
    <lineage>
        <taxon>Eukaryota</taxon>
        <taxon>Fungi</taxon>
        <taxon>Dikarya</taxon>
        <taxon>Basidiomycota</taxon>
        <taxon>Pucciniomycotina</taxon>
        <taxon>Pucciniomycetes</taxon>
        <taxon>Pucciniales</taxon>
        <taxon>Coleosporiaceae</taxon>
        <taxon>Cronartium</taxon>
    </lineage>
</organism>
<evidence type="ECO:0000313" key="3">
    <source>
        <dbReference type="Proteomes" id="UP000886653"/>
    </source>
</evidence>